<dbReference type="GO" id="GO:0065003">
    <property type="term" value="P:protein-containing complex assembly"/>
    <property type="evidence" value="ECO:0007669"/>
    <property type="project" value="InterPro"/>
</dbReference>
<evidence type="ECO:0000256" key="1">
    <source>
        <dbReference type="ARBA" id="ARBA00003171"/>
    </source>
</evidence>
<dbReference type="SUPFAM" id="SSF53807">
    <property type="entry name" value="Helical backbone' metal receptor"/>
    <property type="match status" value="1"/>
</dbReference>
<dbReference type="PROSITE" id="PS00699">
    <property type="entry name" value="NITROGENASE_1_1"/>
    <property type="match status" value="1"/>
</dbReference>
<dbReference type="AlphaFoldDB" id="E1R3Y4"/>
<evidence type="ECO:0000256" key="2">
    <source>
        <dbReference type="ARBA" id="ARBA00005155"/>
    </source>
</evidence>
<dbReference type="GO" id="GO:0016163">
    <property type="term" value="F:nitrogenase activity"/>
    <property type="evidence" value="ECO:0007669"/>
    <property type="project" value="InterPro"/>
</dbReference>
<dbReference type="PANTHER" id="PTHR42956:SF1">
    <property type="entry name" value="NITROGENASE IRON-MOLYBDENUM COFACTOR BIOSYNTHESIS PROTEIN NIFE"/>
    <property type="match status" value="1"/>
</dbReference>
<dbReference type="PROSITE" id="PS00090">
    <property type="entry name" value="NITROGENASE_1_2"/>
    <property type="match status" value="1"/>
</dbReference>
<dbReference type="KEGG" id="ssm:Spirs_3003"/>
<name>E1R3Y4_SEDSS</name>
<dbReference type="PANTHER" id="PTHR42956">
    <property type="entry name" value="NITROGENASE IRON-MOLYBDENUM COFACTOR BIOSYNTHESIS PROTEIN NIFE"/>
    <property type="match status" value="1"/>
</dbReference>
<evidence type="ECO:0000313" key="9">
    <source>
        <dbReference type="Proteomes" id="UP000002318"/>
    </source>
</evidence>
<reference evidence="8 9" key="1">
    <citation type="journal article" date="2010" name="Stand. Genomic Sci.">
        <title>Complete genome sequence of Spirochaeta smaragdinae type strain (SEBR 4228).</title>
        <authorList>
            <person name="Mavromatis K."/>
            <person name="Yasawong M."/>
            <person name="Chertkov O."/>
            <person name="Lapidus A."/>
            <person name="Lucas S."/>
            <person name="Nolan M."/>
            <person name="Del Rio T.G."/>
            <person name="Tice H."/>
            <person name="Cheng J.F."/>
            <person name="Pitluck S."/>
            <person name="Liolios K."/>
            <person name="Ivanova N."/>
            <person name="Tapia R."/>
            <person name="Han C."/>
            <person name="Bruce D."/>
            <person name="Goodwin L."/>
            <person name="Pati A."/>
            <person name="Chen A."/>
            <person name="Palaniappan K."/>
            <person name="Land M."/>
            <person name="Hauser L."/>
            <person name="Chang Y.J."/>
            <person name="Jeffries C.D."/>
            <person name="Detter J.C."/>
            <person name="Rohde M."/>
            <person name="Brambilla E."/>
            <person name="Spring S."/>
            <person name="Goker M."/>
            <person name="Sikorski J."/>
            <person name="Woyke T."/>
            <person name="Bristow J."/>
            <person name="Eisen J.A."/>
            <person name="Markowitz V."/>
            <person name="Hugenholtz P."/>
            <person name="Klenk H.P."/>
            <person name="Kyrpides N.C."/>
        </authorList>
    </citation>
    <scope>NUCLEOTIDE SEQUENCE [LARGE SCALE GENOMIC DNA]</scope>
    <source>
        <strain evidence="9">DSM 11293 / JCM 15392 / SEBR 4228</strain>
    </source>
</reference>
<comment type="pathway">
    <text evidence="2">Cofactor biosynthesis; Fe-Mo cofactor biosynthesis.</text>
</comment>
<dbReference type="RefSeq" id="WP_013255564.1">
    <property type="nucleotide sequence ID" value="NC_014364.1"/>
</dbReference>
<dbReference type="Pfam" id="PF00148">
    <property type="entry name" value="Oxidored_nitro"/>
    <property type="match status" value="1"/>
</dbReference>
<dbReference type="EMBL" id="CP002116">
    <property type="protein sequence ID" value="ADK82105.1"/>
    <property type="molecule type" value="Genomic_DNA"/>
</dbReference>
<dbReference type="Proteomes" id="UP000002318">
    <property type="component" value="Chromosome"/>
</dbReference>
<evidence type="ECO:0000256" key="4">
    <source>
        <dbReference type="ARBA" id="ARBA00013280"/>
    </source>
</evidence>
<dbReference type="InterPro" id="IPR000510">
    <property type="entry name" value="Nase/OxRdtase_comp1"/>
</dbReference>
<comment type="function">
    <text evidence="1">This protein may play a role in the biosynthesis of the prosthetic group of nitrogenase (FeMo cofactor).</text>
</comment>
<evidence type="ECO:0000259" key="7">
    <source>
        <dbReference type="Pfam" id="PF00148"/>
    </source>
</evidence>
<evidence type="ECO:0000256" key="5">
    <source>
        <dbReference type="ARBA" id="ARBA00023231"/>
    </source>
</evidence>
<dbReference type="Gene3D" id="3.40.50.1980">
    <property type="entry name" value="Nitrogenase molybdenum iron protein domain"/>
    <property type="match status" value="1"/>
</dbReference>
<dbReference type="OrthoDB" id="9802175at2"/>
<dbReference type="InterPro" id="IPR000318">
    <property type="entry name" value="Nase_comp1_CS"/>
</dbReference>
<dbReference type="HOGENOM" id="CLU_025876_1_1_12"/>
<evidence type="ECO:0000256" key="3">
    <source>
        <dbReference type="ARBA" id="ARBA00011002"/>
    </source>
</evidence>
<dbReference type="UniPathway" id="UPA00782"/>
<dbReference type="InterPro" id="IPR005973">
    <property type="entry name" value="NifE"/>
</dbReference>
<organism evidence="8 9">
    <name type="scientific">Sediminispirochaeta smaragdinae (strain DSM 11293 / JCM 15392 / SEBR 4228)</name>
    <name type="common">Spirochaeta smaragdinae</name>
    <dbReference type="NCBI Taxonomy" id="573413"/>
    <lineage>
        <taxon>Bacteria</taxon>
        <taxon>Pseudomonadati</taxon>
        <taxon>Spirochaetota</taxon>
        <taxon>Spirochaetia</taxon>
        <taxon>Spirochaetales</taxon>
        <taxon>Spirochaetaceae</taxon>
        <taxon>Sediminispirochaeta</taxon>
    </lineage>
</organism>
<dbReference type="STRING" id="573413.Spirs_3003"/>
<keyword evidence="5 6" id="KW-0535">Nitrogen fixation</keyword>
<comment type="similarity">
    <text evidence="3 6">Belongs to the NifD/NifK/NifE/NifN family.</text>
</comment>
<evidence type="ECO:0000256" key="6">
    <source>
        <dbReference type="RuleBase" id="RU004021"/>
    </source>
</evidence>
<proteinExistence type="inferred from homology"/>
<dbReference type="eggNOG" id="COG2710">
    <property type="taxonomic scope" value="Bacteria"/>
</dbReference>
<accession>E1R3Y4</accession>
<dbReference type="NCBIfam" id="TIGR01283">
    <property type="entry name" value="nifE"/>
    <property type="match status" value="1"/>
</dbReference>
<evidence type="ECO:0000313" key="8">
    <source>
        <dbReference type="EMBL" id="ADK82105.1"/>
    </source>
</evidence>
<keyword evidence="9" id="KW-1185">Reference proteome</keyword>
<dbReference type="InterPro" id="IPR049939">
    <property type="entry name" value="NifE-like"/>
</dbReference>
<feature type="domain" description="Nitrogenase/oxidoreductase component 1" evidence="7">
    <location>
        <begin position="39"/>
        <end position="439"/>
    </location>
</feature>
<sequence length="462" mass="50833">MADTLIEERRRQVFTKGKDDFAICGDKVSAAGSVSQRACVFCGSRVVLYPIADALHLVHGPIGCAAYTWDIRGALSSGPELHRKSFSTDLREKDVIFGGEKKLYTAMKRLIAEYGPKAVFVYSTCIVGIIGDDVEAVCRRTADEEGIPVIPVHSEGFKGTKKDGYKAACKALGRLIGTSPLVRPDGNGLARPVINILGEFNLAGEAWIIKEYYEKMGVEVGATLTGDGRVEQLQRAHGAQLNVVQCSGSLKYLAQDMEQRYGIPFKQVSYFGIEDTAAALYTVAEYFTDPLIMANTKELVRRELEAVYPIIHGYKKVLEGKKAAIYVGGAFKALSLLRSLKYLGIQVVLMGSQTGSSEEYEEMKELADPGTVIVDDSNPSELSRFIQELDVDLFIGGVKERPVAYKLGIGFCDHNHERKIALAGFTGMLNFAKEVYNTVTSRSWKVIKEAKENDPWERVARA</sequence>
<gene>
    <name evidence="8" type="ordered locus">Spirs_3003</name>
</gene>
<protein>
    <recommendedName>
        <fullName evidence="4">Nitrogenase iron-molybdenum cofactor biosynthesis protein NifE</fullName>
    </recommendedName>
</protein>
<dbReference type="Gene3D" id="3.40.50.12380">
    <property type="entry name" value="Nitrogenase MoFe cofactor biosynthesis protein NifE, C-terminal"/>
    <property type="match status" value="1"/>
</dbReference>